<evidence type="ECO:0000313" key="1">
    <source>
        <dbReference type="EMBL" id="NQX46125.1"/>
    </source>
</evidence>
<organism evidence="1 2">
    <name type="scientific">Paenibacillus tritici</name>
    <dbReference type="NCBI Taxonomy" id="1873425"/>
    <lineage>
        <taxon>Bacteria</taxon>
        <taxon>Bacillati</taxon>
        <taxon>Bacillota</taxon>
        <taxon>Bacilli</taxon>
        <taxon>Bacillales</taxon>
        <taxon>Paenibacillaceae</taxon>
        <taxon>Paenibacillus</taxon>
    </lineage>
</organism>
<keyword evidence="2" id="KW-1185">Reference proteome</keyword>
<accession>A0ABX2DNA8</accession>
<protein>
    <submittedName>
        <fullName evidence="1">Uncharacterized protein</fullName>
    </submittedName>
</protein>
<dbReference type="RefSeq" id="WP_173133027.1">
    <property type="nucleotide sequence ID" value="NZ_JABMKX010000006.1"/>
</dbReference>
<reference evidence="1 2" key="1">
    <citation type="submission" date="2020-05" db="EMBL/GenBank/DDBJ databases">
        <title>Paenibacillus glebae, sp. nov., Paenibacillus humi sp. nov., Paenibacillus pedi sp. nov., Paenibacillus terrestris sp. nov. and Paenibacillus terricola sp. nov., isolated from a forest top soil sample.</title>
        <authorList>
            <person name="Qi S."/>
            <person name="Carlier A."/>
            <person name="Cnockaert M."/>
            <person name="Vandamme P."/>
        </authorList>
    </citation>
    <scope>NUCLEOTIDE SEQUENCE [LARGE SCALE GENOMIC DNA]</scope>
    <source>
        <strain evidence="1 2">LMG 29502</strain>
    </source>
</reference>
<dbReference type="Proteomes" id="UP000711047">
    <property type="component" value="Unassembled WGS sequence"/>
</dbReference>
<evidence type="ECO:0000313" key="2">
    <source>
        <dbReference type="Proteomes" id="UP000711047"/>
    </source>
</evidence>
<name>A0ABX2DNA8_9BACL</name>
<gene>
    <name evidence="1" type="ORF">HQN87_12360</name>
</gene>
<proteinExistence type="predicted"/>
<dbReference type="EMBL" id="JABMKX010000006">
    <property type="protein sequence ID" value="NQX46125.1"/>
    <property type="molecule type" value="Genomic_DNA"/>
</dbReference>
<comment type="caution">
    <text evidence="1">The sequence shown here is derived from an EMBL/GenBank/DDBJ whole genome shotgun (WGS) entry which is preliminary data.</text>
</comment>
<sequence>MEFVINSISKEKLSILKFESLSNIEKEIAKSNLKCVECGVQAFYRRKTRDGKQSCFFARHIGSCGQGMSNSSNIDNTTKEEVNKINVTYNEMILSLEQNGELHEKRNNGLILTEVEQTRNSRLYIIDPSSNKSCKITMKKLLRYAINNLLDDIDIPIIFEGEIYKDPFDLIVHFRNADHSLRGKKKIFWGEVNSISSNKQFLNCGVWDGKGYEFSILLSDSVSNYSKLKKIPWGKGIYCIFIGTLLYNKNDKPYIRLNDINLMAFETKL</sequence>